<dbReference type="InterPro" id="IPR002904">
    <property type="entry name" value="Lys-tRNA-ligase"/>
</dbReference>
<keyword evidence="3 10" id="KW-0963">Cytoplasm</keyword>
<keyword evidence="7 10" id="KW-0648">Protein biosynthesis</keyword>
<dbReference type="Gene3D" id="3.40.50.620">
    <property type="entry name" value="HUPs"/>
    <property type="match status" value="2"/>
</dbReference>
<dbReference type="Proteomes" id="UP000177082">
    <property type="component" value="Unassembled WGS sequence"/>
</dbReference>
<evidence type="ECO:0000256" key="5">
    <source>
        <dbReference type="ARBA" id="ARBA00022741"/>
    </source>
</evidence>
<reference evidence="11 12" key="1">
    <citation type="journal article" date="2016" name="Nat. Commun.">
        <title>Thousands of microbial genomes shed light on interconnected biogeochemical processes in an aquifer system.</title>
        <authorList>
            <person name="Anantharaman K."/>
            <person name="Brown C.T."/>
            <person name="Hug L.A."/>
            <person name="Sharon I."/>
            <person name="Castelle C.J."/>
            <person name="Probst A.J."/>
            <person name="Thomas B.C."/>
            <person name="Singh A."/>
            <person name="Wilkins M.J."/>
            <person name="Karaoz U."/>
            <person name="Brodie E.L."/>
            <person name="Williams K.H."/>
            <person name="Hubbard S.S."/>
            <person name="Banfield J.F."/>
        </authorList>
    </citation>
    <scope>NUCLEOTIDE SEQUENCE [LARGE SCALE GENOMIC DNA]</scope>
</reference>
<dbReference type="InterPro" id="IPR008925">
    <property type="entry name" value="aa_tRNA-synth_I_cd-bd_sf"/>
</dbReference>
<dbReference type="NCBIfam" id="TIGR00467">
    <property type="entry name" value="lysS_arch"/>
    <property type="match status" value="1"/>
</dbReference>
<feature type="short sequence motif" description="'HIGH' region" evidence="10">
    <location>
        <begin position="28"/>
        <end position="36"/>
    </location>
</feature>
<dbReference type="Gene3D" id="1.10.10.770">
    <property type="match status" value="1"/>
</dbReference>
<evidence type="ECO:0000256" key="6">
    <source>
        <dbReference type="ARBA" id="ARBA00022840"/>
    </source>
</evidence>
<keyword evidence="8 10" id="KW-0030">Aminoacyl-tRNA synthetase</keyword>
<evidence type="ECO:0000256" key="10">
    <source>
        <dbReference type="HAMAP-Rule" id="MF_00177"/>
    </source>
</evidence>
<comment type="similarity">
    <text evidence="2 10">Belongs to the class-I aminoacyl-tRNA synthetase family.</text>
</comment>
<evidence type="ECO:0000313" key="11">
    <source>
        <dbReference type="EMBL" id="OGM62143.1"/>
    </source>
</evidence>
<name>A0A1F8BDR3_9BACT</name>
<dbReference type="GO" id="GO:0004824">
    <property type="term" value="F:lysine-tRNA ligase activity"/>
    <property type="evidence" value="ECO:0007669"/>
    <property type="project" value="UniProtKB-UniRule"/>
</dbReference>
<evidence type="ECO:0000256" key="1">
    <source>
        <dbReference type="ARBA" id="ARBA00004496"/>
    </source>
</evidence>
<organism evidence="11 12">
    <name type="scientific">Candidatus Woesebacteria bacterium RIFCSPLOWO2_01_FULL_39_21</name>
    <dbReference type="NCBI Taxonomy" id="1802519"/>
    <lineage>
        <taxon>Bacteria</taxon>
        <taxon>Candidatus Woeseibacteriota</taxon>
    </lineage>
</organism>
<comment type="caution">
    <text evidence="11">The sequence shown here is derived from an EMBL/GenBank/DDBJ whole genome shotgun (WGS) entry which is preliminary data.</text>
</comment>
<dbReference type="AlphaFoldDB" id="A0A1F8BDR3"/>
<dbReference type="Gene3D" id="1.10.10.350">
    <property type="match status" value="1"/>
</dbReference>
<evidence type="ECO:0000313" key="12">
    <source>
        <dbReference type="Proteomes" id="UP000177082"/>
    </source>
</evidence>
<dbReference type="GO" id="GO:0006430">
    <property type="term" value="P:lysyl-tRNA aminoacylation"/>
    <property type="evidence" value="ECO:0007669"/>
    <property type="project" value="UniProtKB-UniRule"/>
</dbReference>
<feature type="short sequence motif" description="'KMSKS' region" evidence="10">
    <location>
        <begin position="286"/>
        <end position="290"/>
    </location>
</feature>
<keyword evidence="5 10" id="KW-0547">Nucleotide-binding</keyword>
<accession>A0A1F8BDR3</accession>
<evidence type="ECO:0000256" key="9">
    <source>
        <dbReference type="ARBA" id="ARBA00048573"/>
    </source>
</evidence>
<dbReference type="InterPro" id="IPR014729">
    <property type="entry name" value="Rossmann-like_a/b/a_fold"/>
</dbReference>
<dbReference type="STRING" id="1802519.A2961_05215"/>
<evidence type="ECO:0000256" key="3">
    <source>
        <dbReference type="ARBA" id="ARBA00022490"/>
    </source>
</evidence>
<dbReference type="PANTHER" id="PTHR37940:SF1">
    <property type="entry name" value="LYSINE--TRNA LIGASE"/>
    <property type="match status" value="1"/>
</dbReference>
<gene>
    <name evidence="10" type="primary">lysS</name>
    <name evidence="11" type="ORF">A2961_05215</name>
</gene>
<dbReference type="GO" id="GO:0005524">
    <property type="term" value="F:ATP binding"/>
    <property type="evidence" value="ECO:0007669"/>
    <property type="project" value="UniProtKB-UniRule"/>
</dbReference>
<comment type="subcellular location">
    <subcellularLocation>
        <location evidence="1 10">Cytoplasm</location>
    </subcellularLocation>
</comment>
<evidence type="ECO:0000256" key="2">
    <source>
        <dbReference type="ARBA" id="ARBA00005594"/>
    </source>
</evidence>
<dbReference type="GO" id="GO:0000049">
    <property type="term" value="F:tRNA binding"/>
    <property type="evidence" value="ECO:0007669"/>
    <property type="project" value="InterPro"/>
</dbReference>
<evidence type="ECO:0000256" key="8">
    <source>
        <dbReference type="ARBA" id="ARBA00023146"/>
    </source>
</evidence>
<dbReference type="SUPFAM" id="SSF48163">
    <property type="entry name" value="An anticodon-binding domain of class I aminoacyl-tRNA synthetases"/>
    <property type="match status" value="1"/>
</dbReference>
<dbReference type="PANTHER" id="PTHR37940">
    <property type="entry name" value="LYSINE--TRNA LIGASE"/>
    <property type="match status" value="1"/>
</dbReference>
<dbReference type="Pfam" id="PF01921">
    <property type="entry name" value="tRNA-synt_1f"/>
    <property type="match status" value="1"/>
</dbReference>
<dbReference type="HAMAP" id="MF_00177">
    <property type="entry name" value="Lys_tRNA_synth_class1"/>
    <property type="match status" value="1"/>
</dbReference>
<dbReference type="EMBL" id="MGHF01000029">
    <property type="protein sequence ID" value="OGM62143.1"/>
    <property type="molecule type" value="Genomic_DNA"/>
</dbReference>
<dbReference type="InterPro" id="IPR020751">
    <property type="entry name" value="aa-tRNA-synth_I_codon-bd_sub2"/>
</dbReference>
<evidence type="ECO:0000256" key="4">
    <source>
        <dbReference type="ARBA" id="ARBA00022598"/>
    </source>
</evidence>
<dbReference type="GO" id="GO:0005737">
    <property type="term" value="C:cytoplasm"/>
    <property type="evidence" value="ECO:0007669"/>
    <property type="project" value="UniProtKB-SubCell"/>
</dbReference>
<protein>
    <recommendedName>
        <fullName evidence="10">Lysine--tRNA ligase</fullName>
        <ecNumber evidence="10">6.1.1.6</ecNumber>
    </recommendedName>
    <alternativeName>
        <fullName evidence="10">Lysyl-tRNA synthetase</fullName>
        <shortName evidence="10">LysRS</shortName>
    </alternativeName>
</protein>
<comment type="caution">
    <text evidence="10">Lacks conserved residue(s) required for the propagation of feature annotation.</text>
</comment>
<dbReference type="SUPFAM" id="SSF52374">
    <property type="entry name" value="Nucleotidylyl transferase"/>
    <property type="match status" value="1"/>
</dbReference>
<dbReference type="EC" id="6.1.1.6" evidence="10"/>
<proteinExistence type="inferred from homology"/>
<keyword evidence="4 10" id="KW-0436">Ligase</keyword>
<sequence length="523" mass="60777">MYWADKIAKEIIESKKYLPYWIDDMKTPSGRVHIGSVRAVLTHELIYRSLKDQKQKVNFSYVLEDHDPMDGLPIYVDQEEYRKHLGKPLFMIPSPEPGFDSYGKRWGEEYIEIFNKIGVYPKIIWGSELYLTGRMNEMIRLCLDKADEIRKIYKTLYKKERARDWFPFSAKCEKCGKISTTVVNGWDGKKITYECRRIGLDWTKGCGNKGKVSPYSTKDNYAGKLPWKVEWPCKWKVIGVTVEGAGKDHMSAGGSHDFAKLMCKKVLDYPIPYHFSHEFFLVGGKKMSSSKGLGSSALEVSEIIPPYLMRFMIARVKVSKQISFDPFGMTIPDLFDDYDDTARVYWGSGNKEDLGRIFEVSQVGNKIPKKHFFPRFRDIANYTQLPNIKLEERFEQIKGSKLTDSERDILYERMGYAHIWLGKYAPEEYKYQISAQSLGEISLSKEQWVFLNELADVWQQVNDPEKLHGSIFKLIEKMNIKAIDAFKALYTVILDKTYGPRAGWLLKKFPKETIIKRLTLNKK</sequence>
<evidence type="ECO:0000256" key="7">
    <source>
        <dbReference type="ARBA" id="ARBA00022917"/>
    </source>
</evidence>
<comment type="catalytic activity">
    <reaction evidence="9 10">
        <text>tRNA(Lys) + L-lysine + ATP = L-lysyl-tRNA(Lys) + AMP + diphosphate</text>
        <dbReference type="Rhea" id="RHEA:20792"/>
        <dbReference type="Rhea" id="RHEA-COMP:9696"/>
        <dbReference type="Rhea" id="RHEA-COMP:9697"/>
        <dbReference type="ChEBI" id="CHEBI:30616"/>
        <dbReference type="ChEBI" id="CHEBI:32551"/>
        <dbReference type="ChEBI" id="CHEBI:33019"/>
        <dbReference type="ChEBI" id="CHEBI:78442"/>
        <dbReference type="ChEBI" id="CHEBI:78529"/>
        <dbReference type="ChEBI" id="CHEBI:456215"/>
        <dbReference type="EC" id="6.1.1.6"/>
    </reaction>
</comment>
<keyword evidence="6 10" id="KW-0067">ATP-binding</keyword>